<dbReference type="AlphaFoldDB" id="A0A3D8RP05"/>
<protein>
    <submittedName>
        <fullName evidence="2">Uncharacterized protein</fullName>
    </submittedName>
</protein>
<reference evidence="2 3" key="1">
    <citation type="journal article" date="2018" name="IMA Fungus">
        <title>IMA Genome-F 9: Draft genome sequence of Annulohypoxylon stygium, Aspergillus mulundensis, Berkeleyomyces basicola (syn. Thielaviopsis basicola), Ceratocystis smalleyi, two Cercospora beticola strains, Coleophoma cylindrospora, Fusarium fracticaudum, Phialophora cf. hyalina, and Morchella septimelata.</title>
        <authorList>
            <person name="Wingfield B.D."/>
            <person name="Bills G.F."/>
            <person name="Dong Y."/>
            <person name="Huang W."/>
            <person name="Nel W.J."/>
            <person name="Swalarsk-Parry B.S."/>
            <person name="Vaghefi N."/>
            <person name="Wilken P.M."/>
            <person name="An Z."/>
            <person name="de Beer Z.W."/>
            <person name="De Vos L."/>
            <person name="Chen L."/>
            <person name="Duong T.A."/>
            <person name="Gao Y."/>
            <person name="Hammerbacher A."/>
            <person name="Kikkert J.R."/>
            <person name="Li Y."/>
            <person name="Li H."/>
            <person name="Li K."/>
            <person name="Li Q."/>
            <person name="Liu X."/>
            <person name="Ma X."/>
            <person name="Naidoo K."/>
            <person name="Pethybridge S.J."/>
            <person name="Sun J."/>
            <person name="Steenkamp E.T."/>
            <person name="van der Nest M.A."/>
            <person name="van Wyk S."/>
            <person name="Wingfield M.J."/>
            <person name="Xiong C."/>
            <person name="Yue Q."/>
            <person name="Zhang X."/>
        </authorList>
    </citation>
    <scope>NUCLEOTIDE SEQUENCE [LARGE SCALE GENOMIC DNA]</scope>
    <source>
        <strain evidence="2 3">BP5796</strain>
    </source>
</reference>
<organism evidence="2 3">
    <name type="scientific">Coleophoma crateriformis</name>
    <dbReference type="NCBI Taxonomy" id="565419"/>
    <lineage>
        <taxon>Eukaryota</taxon>
        <taxon>Fungi</taxon>
        <taxon>Dikarya</taxon>
        <taxon>Ascomycota</taxon>
        <taxon>Pezizomycotina</taxon>
        <taxon>Leotiomycetes</taxon>
        <taxon>Helotiales</taxon>
        <taxon>Dermateaceae</taxon>
        <taxon>Coleophoma</taxon>
    </lineage>
</organism>
<feature type="compositionally biased region" description="Polar residues" evidence="1">
    <location>
        <begin position="53"/>
        <end position="63"/>
    </location>
</feature>
<feature type="region of interest" description="Disordered" evidence="1">
    <location>
        <begin position="1"/>
        <end position="96"/>
    </location>
</feature>
<comment type="caution">
    <text evidence="2">The sequence shown here is derived from an EMBL/GenBank/DDBJ whole genome shotgun (WGS) entry which is preliminary data.</text>
</comment>
<dbReference type="OrthoDB" id="10305707at2759"/>
<gene>
    <name evidence="2" type="ORF">BP5796_06511</name>
</gene>
<evidence type="ECO:0000256" key="1">
    <source>
        <dbReference type="SAM" id="MobiDB-lite"/>
    </source>
</evidence>
<feature type="compositionally biased region" description="Basic and acidic residues" evidence="1">
    <location>
        <begin position="1"/>
        <end position="15"/>
    </location>
</feature>
<dbReference type="Proteomes" id="UP000256328">
    <property type="component" value="Unassembled WGS sequence"/>
</dbReference>
<name>A0A3D8RP05_9HELO</name>
<keyword evidence="3" id="KW-1185">Reference proteome</keyword>
<accession>A0A3D8RP05</accession>
<feature type="compositionally biased region" description="Low complexity" evidence="1">
    <location>
        <begin position="82"/>
        <end position="96"/>
    </location>
</feature>
<proteinExistence type="predicted"/>
<sequence length="96" mass="10776">MFKEESIAKQEKDRQALIPSELTQSEEDDVKQLAQAEAAASRSKTTKEILHPNTASNTKSWWTNMGFWSKDERPSAPTAFLAESEQSSQESASTRK</sequence>
<dbReference type="EMBL" id="PDLN01000009">
    <property type="protein sequence ID" value="RDW75690.1"/>
    <property type="molecule type" value="Genomic_DNA"/>
</dbReference>
<evidence type="ECO:0000313" key="3">
    <source>
        <dbReference type="Proteomes" id="UP000256328"/>
    </source>
</evidence>
<evidence type="ECO:0000313" key="2">
    <source>
        <dbReference type="EMBL" id="RDW75690.1"/>
    </source>
</evidence>